<proteinExistence type="predicted"/>
<keyword evidence="1" id="KW-1133">Transmembrane helix</keyword>
<keyword evidence="1" id="KW-0472">Membrane</keyword>
<feature type="transmembrane region" description="Helical" evidence="1">
    <location>
        <begin position="82"/>
        <end position="104"/>
    </location>
</feature>
<dbReference type="AlphaFoldDB" id="A0A7T6Z775"/>
<keyword evidence="1" id="KW-0812">Transmembrane</keyword>
<organism evidence="2 3">
    <name type="scientific">Salicibibacter cibarius</name>
    <dbReference type="NCBI Taxonomy" id="2743000"/>
    <lineage>
        <taxon>Bacteria</taxon>
        <taxon>Bacillati</taxon>
        <taxon>Bacillota</taxon>
        <taxon>Bacilli</taxon>
        <taxon>Bacillales</taxon>
        <taxon>Bacillaceae</taxon>
        <taxon>Salicibibacter</taxon>
    </lineage>
</organism>
<dbReference type="KEGG" id="scia:HUG15_21800"/>
<reference evidence="2 3" key="1">
    <citation type="submission" date="2020-06" db="EMBL/GenBank/DDBJ databases">
        <title>Genomic analysis of Salicibibacter sp. NKC5-3.</title>
        <authorList>
            <person name="Oh Y.J."/>
        </authorList>
    </citation>
    <scope>NUCLEOTIDE SEQUENCE [LARGE SCALE GENOMIC DNA]</scope>
    <source>
        <strain evidence="2 3">NKC5-3</strain>
    </source>
</reference>
<dbReference type="Proteomes" id="UP000595823">
    <property type="component" value="Chromosome"/>
</dbReference>
<sequence length="154" mass="17345">MQIFATFEQTTSLELALAAIEQTGIPKSSMLAVPLDNRNDRKLFDTIQQSDGVSLFDKGAALAVVFSVIFASRGFAWEWGPIYWGLIGAAFGFLLGFLINFIWLKVFHKRKRLKNGEQSEVIVVIDCKAEEMEAVKKILWEHFAFGVGKLEDQQ</sequence>
<evidence type="ECO:0000256" key="1">
    <source>
        <dbReference type="SAM" id="Phobius"/>
    </source>
</evidence>
<name>A0A7T6Z775_9BACI</name>
<accession>A0A7T6Z775</accession>
<protein>
    <submittedName>
        <fullName evidence="2">Uncharacterized protein</fullName>
    </submittedName>
</protein>
<gene>
    <name evidence="2" type="ORF">HUG15_21800</name>
</gene>
<dbReference type="EMBL" id="CP054705">
    <property type="protein sequence ID" value="QQK77952.1"/>
    <property type="molecule type" value="Genomic_DNA"/>
</dbReference>
<keyword evidence="3" id="KW-1185">Reference proteome</keyword>
<dbReference type="RefSeq" id="WP_200125783.1">
    <property type="nucleotide sequence ID" value="NZ_CP054705.1"/>
</dbReference>
<evidence type="ECO:0000313" key="3">
    <source>
        <dbReference type="Proteomes" id="UP000595823"/>
    </source>
</evidence>
<evidence type="ECO:0000313" key="2">
    <source>
        <dbReference type="EMBL" id="QQK77952.1"/>
    </source>
</evidence>
<feature type="transmembrane region" description="Helical" evidence="1">
    <location>
        <begin position="59"/>
        <end position="76"/>
    </location>
</feature>